<organism evidence="2 3">
    <name type="scientific">Mogibacterium kristiansenii</name>
    <dbReference type="NCBI Taxonomy" id="2606708"/>
    <lineage>
        <taxon>Bacteria</taxon>
        <taxon>Bacillati</taxon>
        <taxon>Bacillota</taxon>
        <taxon>Clostridia</taxon>
        <taxon>Peptostreptococcales</taxon>
        <taxon>Anaerovoracaceae</taxon>
        <taxon>Mogibacterium</taxon>
    </lineage>
</organism>
<feature type="domain" description="IrrE N-terminal-like" evidence="1">
    <location>
        <begin position="73"/>
        <end position="146"/>
    </location>
</feature>
<proteinExistence type="predicted"/>
<evidence type="ECO:0000259" key="1">
    <source>
        <dbReference type="Pfam" id="PF06114"/>
    </source>
</evidence>
<dbReference type="AlphaFoldDB" id="A0A6N7XIQ9"/>
<dbReference type="EMBL" id="VUNA01000009">
    <property type="protein sequence ID" value="MST70824.1"/>
    <property type="molecule type" value="Genomic_DNA"/>
</dbReference>
<dbReference type="Pfam" id="PF06114">
    <property type="entry name" value="Peptidase_M78"/>
    <property type="match status" value="1"/>
</dbReference>
<dbReference type="Proteomes" id="UP000469424">
    <property type="component" value="Unassembled WGS sequence"/>
</dbReference>
<dbReference type="RefSeq" id="WP_154554387.1">
    <property type="nucleotide sequence ID" value="NZ_JAQXUZ010000020.1"/>
</dbReference>
<reference evidence="2 3" key="1">
    <citation type="submission" date="2019-08" db="EMBL/GenBank/DDBJ databases">
        <title>In-depth cultivation of the pig gut microbiome towards novel bacterial diversity and tailored functional studies.</title>
        <authorList>
            <person name="Wylensek D."/>
            <person name="Hitch T.C.A."/>
            <person name="Clavel T."/>
        </authorList>
    </citation>
    <scope>NUCLEOTIDE SEQUENCE [LARGE SCALE GENOMIC DNA]</scope>
    <source>
        <strain evidence="2 3">WCA-MUC-591-APC-4B</strain>
    </source>
</reference>
<dbReference type="InterPro" id="IPR010359">
    <property type="entry name" value="IrrE_HExxH"/>
</dbReference>
<dbReference type="Gene3D" id="1.10.10.2910">
    <property type="match status" value="1"/>
</dbReference>
<keyword evidence="3" id="KW-1185">Reference proteome</keyword>
<accession>A0A6N7XIQ9</accession>
<evidence type="ECO:0000313" key="3">
    <source>
        <dbReference type="Proteomes" id="UP000469424"/>
    </source>
</evidence>
<gene>
    <name evidence="2" type="ORF">FYJ65_05655</name>
</gene>
<protein>
    <submittedName>
        <fullName evidence="2">ImmA/IrrE family metallo-endopeptidase</fullName>
    </submittedName>
</protein>
<comment type="caution">
    <text evidence="2">The sequence shown here is derived from an EMBL/GenBank/DDBJ whole genome shotgun (WGS) entry which is preliminary data.</text>
</comment>
<evidence type="ECO:0000313" key="2">
    <source>
        <dbReference type="EMBL" id="MST70824.1"/>
    </source>
</evidence>
<sequence length="179" mass="20530">MAEYIVEPKSRQDIRDLTLMLRKFLGLENEKYFPITELLDVLAEIFDNFSYEIVENNELPFGTHADTNTLTGHIRIRESVYEGACNGNGRDRMTIAHEIGHYFTICFCGFKLERNFTNKKIKAYRDPEWQAKCFAGELLVPAHLMKGCSVGEIIEECGVSYDAAKIQYKKINSERSDAS</sequence>
<name>A0A6N7XIQ9_9FIRM</name>